<dbReference type="EMBL" id="GL379889">
    <property type="protein sequence ID" value="EGT31782.1"/>
    <property type="molecule type" value="Genomic_DNA"/>
</dbReference>
<evidence type="ECO:0000313" key="3">
    <source>
        <dbReference type="Proteomes" id="UP000008068"/>
    </source>
</evidence>
<dbReference type="InterPro" id="IPR001810">
    <property type="entry name" value="F-box_dom"/>
</dbReference>
<proteinExistence type="predicted"/>
<dbReference type="Gene3D" id="1.10.10.1450">
    <property type="match status" value="1"/>
</dbReference>
<dbReference type="AlphaFoldDB" id="G0NID3"/>
<dbReference type="Pfam" id="PF01827">
    <property type="entry name" value="FTH"/>
    <property type="match status" value="1"/>
</dbReference>
<dbReference type="InParanoid" id="G0NID3"/>
<name>G0NID3_CAEBE</name>
<feature type="domain" description="F-box" evidence="1">
    <location>
        <begin position="156"/>
        <end position="202"/>
    </location>
</feature>
<dbReference type="InterPro" id="IPR040161">
    <property type="entry name" value="FB224"/>
</dbReference>
<sequence length="339" mass="40613">MADFLKNNPIALSHCRLYERLQKKSVEVAFTDFCSVVGKDAIKKEEFQKWFDRFKQGIFDESIDDMRNTLRSDKYALRACVLCESLKYKQLEKNINESYRSWKNDLVESRSYSAYKDFCEVIGDDVMEYREFDFWFYRFFNGEYDFNFERDRDQRVYELSDMPIDIIGNLVEYLDMFDRSSLAKTSRSLHTFTEDQKLFHHALELTLYCYRSSKIRVDEKHFRSYTDWKEAILDFKNIIKNPKLHLNTLLINTSCFYNDPFKAEEHSLKLSTHQLHVKKLVFEGIDEYYLLNILPCLKPGYLTTIDILGLEPYNDSVMKEIVELEQWKKAQYFSIDEMG</sequence>
<dbReference type="STRING" id="135651.G0NID3"/>
<evidence type="ECO:0000259" key="1">
    <source>
        <dbReference type="PROSITE" id="PS50181"/>
    </source>
</evidence>
<reference evidence="3" key="1">
    <citation type="submission" date="2011-07" db="EMBL/GenBank/DDBJ databases">
        <authorList>
            <consortium name="Caenorhabditis brenneri Sequencing and Analysis Consortium"/>
            <person name="Wilson R.K."/>
        </authorList>
    </citation>
    <scope>NUCLEOTIDE SEQUENCE [LARGE SCALE GENOMIC DNA]</scope>
    <source>
        <strain evidence="3">PB2801</strain>
    </source>
</reference>
<accession>G0NID3</accession>
<dbReference type="PANTHER" id="PTHR23015:SF4">
    <property type="entry name" value="DUF38 DOMAIN-CONTAINING PROTEIN-RELATED"/>
    <property type="match status" value="1"/>
</dbReference>
<dbReference type="PANTHER" id="PTHR23015">
    <property type="entry name" value="UNCHARACTERIZED C.ELEGANS PROTEIN"/>
    <property type="match status" value="1"/>
</dbReference>
<dbReference type="InterPro" id="IPR036047">
    <property type="entry name" value="F-box-like_dom_sf"/>
</dbReference>
<dbReference type="Pfam" id="PF00646">
    <property type="entry name" value="F-box"/>
    <property type="match status" value="1"/>
</dbReference>
<dbReference type="eggNOG" id="KOG4602">
    <property type="taxonomic scope" value="Eukaryota"/>
</dbReference>
<dbReference type="SUPFAM" id="SSF81383">
    <property type="entry name" value="F-box domain"/>
    <property type="match status" value="1"/>
</dbReference>
<dbReference type="Proteomes" id="UP000008068">
    <property type="component" value="Unassembled WGS sequence"/>
</dbReference>
<organism evidence="3">
    <name type="scientific">Caenorhabditis brenneri</name>
    <name type="common">Nematode worm</name>
    <dbReference type="NCBI Taxonomy" id="135651"/>
    <lineage>
        <taxon>Eukaryota</taxon>
        <taxon>Metazoa</taxon>
        <taxon>Ecdysozoa</taxon>
        <taxon>Nematoda</taxon>
        <taxon>Chromadorea</taxon>
        <taxon>Rhabditida</taxon>
        <taxon>Rhabditina</taxon>
        <taxon>Rhabditomorpha</taxon>
        <taxon>Rhabditoidea</taxon>
        <taxon>Rhabditidae</taxon>
        <taxon>Peloderinae</taxon>
        <taxon>Caenorhabditis</taxon>
    </lineage>
</organism>
<dbReference type="OMA" id="THIIVEC"/>
<dbReference type="GO" id="GO:0045087">
    <property type="term" value="P:innate immune response"/>
    <property type="evidence" value="ECO:0007669"/>
    <property type="project" value="TreeGrafter"/>
</dbReference>
<dbReference type="FunCoup" id="G0NID3">
    <property type="interactions" value="48"/>
</dbReference>
<dbReference type="InterPro" id="IPR002900">
    <property type="entry name" value="DUF38/FTH_CAE_spp"/>
</dbReference>
<evidence type="ECO:0000313" key="2">
    <source>
        <dbReference type="EMBL" id="EGT31782.1"/>
    </source>
</evidence>
<protein>
    <recommendedName>
        <fullName evidence="1">F-box domain-containing protein</fullName>
    </recommendedName>
</protein>
<dbReference type="PROSITE" id="PS50181">
    <property type="entry name" value="FBOX"/>
    <property type="match status" value="1"/>
</dbReference>
<dbReference type="HOGENOM" id="CLU_030831_3_3_1"/>
<dbReference type="InterPro" id="IPR041426">
    <property type="entry name" value="Mos1_HTH"/>
</dbReference>
<dbReference type="Pfam" id="PF17906">
    <property type="entry name" value="HTH_48"/>
    <property type="match status" value="2"/>
</dbReference>
<keyword evidence="3" id="KW-1185">Reference proteome</keyword>
<dbReference type="SMART" id="SM00256">
    <property type="entry name" value="FBOX"/>
    <property type="match status" value="1"/>
</dbReference>
<dbReference type="OrthoDB" id="7600185at2759"/>
<gene>
    <name evidence="2" type="ORF">CAEBREN_15086</name>
</gene>